<comment type="caution">
    <text evidence="1">The sequence shown here is derived from an EMBL/GenBank/DDBJ whole genome shotgun (WGS) entry which is preliminary data.</text>
</comment>
<protein>
    <submittedName>
        <fullName evidence="1">Uncharacterized protein</fullName>
    </submittedName>
</protein>
<organism evidence="1 2">
    <name type="scientific">Dallia pectoralis</name>
    <name type="common">Alaska blackfish</name>
    <dbReference type="NCBI Taxonomy" id="75939"/>
    <lineage>
        <taxon>Eukaryota</taxon>
        <taxon>Metazoa</taxon>
        <taxon>Chordata</taxon>
        <taxon>Craniata</taxon>
        <taxon>Vertebrata</taxon>
        <taxon>Euteleostomi</taxon>
        <taxon>Actinopterygii</taxon>
        <taxon>Neopterygii</taxon>
        <taxon>Teleostei</taxon>
        <taxon>Protacanthopterygii</taxon>
        <taxon>Esociformes</taxon>
        <taxon>Umbridae</taxon>
        <taxon>Dallia</taxon>
    </lineage>
</organism>
<sequence>MFRFNFKDALKCFCIISASCVKSVAQEPKQVPVRWVLCYSGVYSHPFTMVCYSLQEYDQINKVKYCILGNLYIIYYTYPIFCNVKHSLFFSVFASDFCTV</sequence>
<accession>A0ACC2HE60</accession>
<dbReference type="Proteomes" id="UP001157502">
    <property type="component" value="Chromosome 3"/>
</dbReference>
<dbReference type="EMBL" id="CM055730">
    <property type="protein sequence ID" value="KAJ8014040.1"/>
    <property type="molecule type" value="Genomic_DNA"/>
</dbReference>
<evidence type="ECO:0000313" key="2">
    <source>
        <dbReference type="Proteomes" id="UP001157502"/>
    </source>
</evidence>
<reference evidence="1" key="1">
    <citation type="submission" date="2021-05" db="EMBL/GenBank/DDBJ databases">
        <authorList>
            <person name="Pan Q."/>
            <person name="Jouanno E."/>
            <person name="Zahm M."/>
            <person name="Klopp C."/>
            <person name="Cabau C."/>
            <person name="Louis A."/>
            <person name="Berthelot C."/>
            <person name="Parey E."/>
            <person name="Roest Crollius H."/>
            <person name="Montfort J."/>
            <person name="Robinson-Rechavi M."/>
            <person name="Bouchez O."/>
            <person name="Lampietro C."/>
            <person name="Lopez Roques C."/>
            <person name="Donnadieu C."/>
            <person name="Postlethwait J."/>
            <person name="Bobe J."/>
            <person name="Dillon D."/>
            <person name="Chandos A."/>
            <person name="von Hippel F."/>
            <person name="Guiguen Y."/>
        </authorList>
    </citation>
    <scope>NUCLEOTIDE SEQUENCE</scope>
    <source>
        <strain evidence="1">YG-Jan2019</strain>
    </source>
</reference>
<keyword evidence="2" id="KW-1185">Reference proteome</keyword>
<name>A0ACC2HE60_DALPE</name>
<gene>
    <name evidence="1" type="ORF">DPEC_G00036120</name>
</gene>
<proteinExistence type="predicted"/>
<evidence type="ECO:0000313" key="1">
    <source>
        <dbReference type="EMBL" id="KAJ8014040.1"/>
    </source>
</evidence>